<name>A0A0S4L8N2_9BACT</name>
<keyword evidence="3" id="KW-1185">Reference proteome</keyword>
<reference evidence="2 3" key="1">
    <citation type="submission" date="2015-10" db="EMBL/GenBank/DDBJ databases">
        <authorList>
            <person name="Gilbert D.G."/>
        </authorList>
    </citation>
    <scope>NUCLEOTIDE SEQUENCE [LARGE SCALE GENOMIC DNA]</scope>
    <source>
        <strain evidence="2">COMA1</strain>
    </source>
</reference>
<evidence type="ECO:0000313" key="3">
    <source>
        <dbReference type="Proteomes" id="UP000199032"/>
    </source>
</evidence>
<evidence type="ECO:0000313" key="2">
    <source>
        <dbReference type="EMBL" id="CUS33130.1"/>
    </source>
</evidence>
<dbReference type="AlphaFoldDB" id="A0A0S4L8N2"/>
<accession>A0A0S4L8N2</accession>
<feature type="chain" id="PRO_5006623832" description="Lipoprotein" evidence="1">
    <location>
        <begin position="23"/>
        <end position="175"/>
    </location>
</feature>
<proteinExistence type="predicted"/>
<dbReference type="Proteomes" id="UP000199032">
    <property type="component" value="Unassembled WGS sequence"/>
</dbReference>
<gene>
    <name evidence="2" type="ORF">COMA1_10986</name>
</gene>
<evidence type="ECO:0008006" key="4">
    <source>
        <dbReference type="Google" id="ProtNLM"/>
    </source>
</evidence>
<sequence>MIFRRVTSWPMAVMMLCTTTFVGCNSMEMAGTNSVGSKAASTGFTSGIDDLKSLTPMDVTEVESIQESQAAKDNPWKLNLLNMTSDCIVRASIKPQNGQYGKWFSIPKTCRTCNENYETCFNEKKWQTILVTECTDTPFDIRLAVEPNQNGQATGAEFTDIRPNCNYAGGTIGVH</sequence>
<dbReference type="EMBL" id="CZQA01000001">
    <property type="protein sequence ID" value="CUS33130.1"/>
    <property type="molecule type" value="Genomic_DNA"/>
</dbReference>
<feature type="signal peptide" evidence="1">
    <location>
        <begin position="1"/>
        <end position="22"/>
    </location>
</feature>
<keyword evidence="1" id="KW-0732">Signal</keyword>
<evidence type="ECO:0000256" key="1">
    <source>
        <dbReference type="SAM" id="SignalP"/>
    </source>
</evidence>
<organism evidence="2 3">
    <name type="scientific">Candidatus Nitrospira nitrosa</name>
    <dbReference type="NCBI Taxonomy" id="1742972"/>
    <lineage>
        <taxon>Bacteria</taxon>
        <taxon>Pseudomonadati</taxon>
        <taxon>Nitrospirota</taxon>
        <taxon>Nitrospiria</taxon>
        <taxon>Nitrospirales</taxon>
        <taxon>Nitrospiraceae</taxon>
        <taxon>Nitrospira</taxon>
    </lineage>
</organism>
<dbReference type="PROSITE" id="PS51257">
    <property type="entry name" value="PROKAR_LIPOPROTEIN"/>
    <property type="match status" value="1"/>
</dbReference>
<protein>
    <recommendedName>
        <fullName evidence="4">Lipoprotein</fullName>
    </recommendedName>
</protein>